<dbReference type="Proteomes" id="UP000279600">
    <property type="component" value="Chromosome"/>
</dbReference>
<dbReference type="AlphaFoldDB" id="A0A3S9MUP3"/>
<reference evidence="2 3" key="1">
    <citation type="submission" date="2018-12" db="EMBL/GenBank/DDBJ databases">
        <title>Complete genome of Nonlabens sp. MJ115.</title>
        <authorList>
            <person name="Choi H.S."/>
            <person name="Jung J."/>
        </authorList>
    </citation>
    <scope>NUCLEOTIDE SEQUENCE [LARGE SCALE GENOMIC DNA]</scope>
    <source>
        <strain evidence="2 3">MJ115</strain>
    </source>
</reference>
<evidence type="ECO:0000259" key="1">
    <source>
        <dbReference type="Pfam" id="PF01370"/>
    </source>
</evidence>
<gene>
    <name evidence="2" type="ORF">EJ995_01055</name>
</gene>
<dbReference type="KEGG" id="noj:EJ995_01055"/>
<keyword evidence="3" id="KW-1185">Reference proteome</keyword>
<sequence>MILVTGATGMVGGHLLYRFRESATQIKAIYRNPASIDKTRTIFNSYRKGDAALVDNFKWVPGDLLDLPSLEDAMEGIDQVYHCAAILGDASFDKMKQVNVTGTKYLVDIAIARGISKFCYVSSIATLANPVAGKSITEDDFFNPDALNTDYAISKYGGEMEVWRASQEDLDVVIVNPGVILGEGDYNNGSGKLWSASAATQPFYTSGSSGFVDVRDVAEIMQLLMNSDIKNERFTLVADNVEFKKILENISIAIHSKKPSILLTKWMLYTAWILGKIPSWLGIMKGLSRAEIITYTSNSKYDNEKVEEQLSYKFTALKNSIERVSSHFLENKE</sequence>
<evidence type="ECO:0000313" key="3">
    <source>
        <dbReference type="Proteomes" id="UP000279600"/>
    </source>
</evidence>
<dbReference type="PANTHER" id="PTHR48079">
    <property type="entry name" value="PROTEIN YEEZ"/>
    <property type="match status" value="1"/>
</dbReference>
<dbReference type="InterPro" id="IPR051783">
    <property type="entry name" value="NAD(P)-dependent_oxidoreduct"/>
</dbReference>
<dbReference type="GO" id="GO:0005737">
    <property type="term" value="C:cytoplasm"/>
    <property type="evidence" value="ECO:0007669"/>
    <property type="project" value="TreeGrafter"/>
</dbReference>
<dbReference type="SUPFAM" id="SSF51735">
    <property type="entry name" value="NAD(P)-binding Rossmann-fold domains"/>
    <property type="match status" value="1"/>
</dbReference>
<dbReference type="PANTHER" id="PTHR48079:SF6">
    <property type="entry name" value="NAD(P)-BINDING DOMAIN-CONTAINING PROTEIN-RELATED"/>
    <property type="match status" value="1"/>
</dbReference>
<dbReference type="RefSeq" id="WP_126444768.1">
    <property type="nucleotide sequence ID" value="NZ_CP034549.1"/>
</dbReference>
<dbReference type="InterPro" id="IPR001509">
    <property type="entry name" value="Epimerase_deHydtase"/>
</dbReference>
<accession>A0A3S9MUP3</accession>
<dbReference type="OrthoDB" id="596910at2"/>
<dbReference type="Gene3D" id="3.40.50.720">
    <property type="entry name" value="NAD(P)-binding Rossmann-like Domain"/>
    <property type="match status" value="1"/>
</dbReference>
<dbReference type="EMBL" id="CP034549">
    <property type="protein sequence ID" value="AZQ42891.1"/>
    <property type="molecule type" value="Genomic_DNA"/>
</dbReference>
<dbReference type="Pfam" id="PF01370">
    <property type="entry name" value="Epimerase"/>
    <property type="match status" value="1"/>
</dbReference>
<proteinExistence type="predicted"/>
<dbReference type="InterPro" id="IPR036291">
    <property type="entry name" value="NAD(P)-bd_dom_sf"/>
</dbReference>
<feature type="domain" description="NAD-dependent epimerase/dehydratase" evidence="1">
    <location>
        <begin position="2"/>
        <end position="228"/>
    </location>
</feature>
<protein>
    <submittedName>
        <fullName evidence="2">NAD-dependent epimerase/dehydratase family protein</fullName>
    </submittedName>
</protein>
<name>A0A3S9MUP3_9FLAO</name>
<evidence type="ECO:0000313" key="2">
    <source>
        <dbReference type="EMBL" id="AZQ42891.1"/>
    </source>
</evidence>
<organism evidence="2 3">
    <name type="scientific">Nonlabens ponticola</name>
    <dbReference type="NCBI Taxonomy" id="2496866"/>
    <lineage>
        <taxon>Bacteria</taxon>
        <taxon>Pseudomonadati</taxon>
        <taxon>Bacteroidota</taxon>
        <taxon>Flavobacteriia</taxon>
        <taxon>Flavobacteriales</taxon>
        <taxon>Flavobacteriaceae</taxon>
        <taxon>Nonlabens</taxon>
    </lineage>
</organism>
<dbReference type="GO" id="GO:0004029">
    <property type="term" value="F:aldehyde dehydrogenase (NAD+) activity"/>
    <property type="evidence" value="ECO:0007669"/>
    <property type="project" value="TreeGrafter"/>
</dbReference>